<dbReference type="Proteomes" id="UP000516160">
    <property type="component" value="Chromosome"/>
</dbReference>
<name>A0A7G9WDA1_ALKCA</name>
<dbReference type="Gene3D" id="1.10.357.10">
    <property type="entry name" value="Tetracycline Repressor, domain 2"/>
    <property type="match status" value="1"/>
</dbReference>
<reference evidence="4 5" key="1">
    <citation type="submission" date="2020-07" db="EMBL/GenBank/DDBJ databases">
        <title>Alkalicella. sp. LB2 genome.</title>
        <authorList>
            <person name="Postec A."/>
            <person name="Quemeneur M."/>
        </authorList>
    </citation>
    <scope>NUCLEOTIDE SEQUENCE [LARGE SCALE GENOMIC DNA]</scope>
    <source>
        <strain evidence="4 5">LB2</strain>
    </source>
</reference>
<feature type="DNA-binding region" description="H-T-H motif" evidence="2">
    <location>
        <begin position="32"/>
        <end position="51"/>
    </location>
</feature>
<sequence>MARNKYPEETVKRILDVSWELFLEQGYENTSIQNIIDNLGGLTKGAIYHHFKSKEDILMAVAQRMYSNYDAKVLKIIRDDNNISGLDKLGKLFRISINSSTENDAFKAAPDVLSNPKILALQMQGIIKETIPNYVKPIIDQGVIDGSIQTDYPQELAEVISMLLNIWLNPMIFYAESESILNRFRFFQQILHSLGLSINLLDNQMEERIVELCRMYSEKK</sequence>
<keyword evidence="1 2" id="KW-0238">DNA-binding</keyword>
<evidence type="ECO:0000313" key="5">
    <source>
        <dbReference type="Proteomes" id="UP000516160"/>
    </source>
</evidence>
<evidence type="ECO:0000259" key="3">
    <source>
        <dbReference type="PROSITE" id="PS50977"/>
    </source>
</evidence>
<proteinExistence type="predicted"/>
<dbReference type="EMBL" id="CP058559">
    <property type="protein sequence ID" value="QNO16663.1"/>
    <property type="molecule type" value="Genomic_DNA"/>
</dbReference>
<dbReference type="InterPro" id="IPR009057">
    <property type="entry name" value="Homeodomain-like_sf"/>
</dbReference>
<keyword evidence="5" id="KW-1185">Reference proteome</keyword>
<organism evidence="4 5">
    <name type="scientific">Alkalicella caledoniensis</name>
    <dbReference type="NCBI Taxonomy" id="2731377"/>
    <lineage>
        <taxon>Bacteria</taxon>
        <taxon>Bacillati</taxon>
        <taxon>Bacillota</taxon>
        <taxon>Clostridia</taxon>
        <taxon>Eubacteriales</taxon>
        <taxon>Proteinivoracaceae</taxon>
        <taxon>Alkalicella</taxon>
    </lineage>
</organism>
<dbReference type="PROSITE" id="PS50977">
    <property type="entry name" value="HTH_TETR_2"/>
    <property type="match status" value="1"/>
</dbReference>
<accession>A0A7G9WDA1</accession>
<feature type="domain" description="HTH tetR-type" evidence="3">
    <location>
        <begin position="8"/>
        <end position="69"/>
    </location>
</feature>
<gene>
    <name evidence="4" type="ORF">HYG86_09915</name>
</gene>
<dbReference type="Pfam" id="PF00440">
    <property type="entry name" value="TetR_N"/>
    <property type="match status" value="1"/>
</dbReference>
<evidence type="ECO:0000256" key="1">
    <source>
        <dbReference type="ARBA" id="ARBA00023125"/>
    </source>
</evidence>
<evidence type="ECO:0000313" key="4">
    <source>
        <dbReference type="EMBL" id="QNO16663.1"/>
    </source>
</evidence>
<dbReference type="GO" id="GO:0003677">
    <property type="term" value="F:DNA binding"/>
    <property type="evidence" value="ECO:0007669"/>
    <property type="project" value="UniProtKB-UniRule"/>
</dbReference>
<dbReference type="InterPro" id="IPR050624">
    <property type="entry name" value="HTH-type_Tx_Regulator"/>
</dbReference>
<dbReference type="SUPFAM" id="SSF46689">
    <property type="entry name" value="Homeodomain-like"/>
    <property type="match status" value="1"/>
</dbReference>
<dbReference type="AlphaFoldDB" id="A0A7G9WDA1"/>
<dbReference type="KEGG" id="acae:HYG86_09915"/>
<dbReference type="InterPro" id="IPR001647">
    <property type="entry name" value="HTH_TetR"/>
</dbReference>
<dbReference type="PANTHER" id="PTHR43479:SF11">
    <property type="entry name" value="ACREF_ENVCD OPERON REPRESSOR-RELATED"/>
    <property type="match status" value="1"/>
</dbReference>
<protein>
    <submittedName>
        <fullName evidence="4">TetR/AcrR family transcriptional regulator</fullName>
    </submittedName>
</protein>
<evidence type="ECO:0000256" key="2">
    <source>
        <dbReference type="PROSITE-ProRule" id="PRU00335"/>
    </source>
</evidence>
<dbReference type="PANTHER" id="PTHR43479">
    <property type="entry name" value="ACREF/ENVCD OPERON REPRESSOR-RELATED"/>
    <property type="match status" value="1"/>
</dbReference>